<reference evidence="2 3" key="1">
    <citation type="submission" date="2020-03" db="EMBL/GenBank/DDBJ databases">
        <title>Two novel Motilibacter sp.</title>
        <authorList>
            <person name="Liu S."/>
        </authorList>
    </citation>
    <scope>NUCLEOTIDE SEQUENCE [LARGE SCALE GENOMIC DNA]</scope>
    <source>
        <strain evidence="2 3">E257</strain>
    </source>
</reference>
<dbReference type="RefSeq" id="WP_166285034.1">
    <property type="nucleotide sequence ID" value="NZ_JAANNP010000254.1"/>
</dbReference>
<organism evidence="2 3">
    <name type="scientific">Motilibacter deserti</name>
    <dbReference type="NCBI Taxonomy" id="2714956"/>
    <lineage>
        <taxon>Bacteria</taxon>
        <taxon>Bacillati</taxon>
        <taxon>Actinomycetota</taxon>
        <taxon>Actinomycetes</taxon>
        <taxon>Motilibacterales</taxon>
        <taxon>Motilibacteraceae</taxon>
        <taxon>Motilibacter</taxon>
    </lineage>
</organism>
<dbReference type="CDD" id="cd02511">
    <property type="entry name" value="Beta4Glucosyltransferase"/>
    <property type="match status" value="1"/>
</dbReference>
<gene>
    <name evidence="2" type="ORF">G9H71_22910</name>
</gene>
<feature type="non-terminal residue" evidence="2">
    <location>
        <position position="1"/>
    </location>
</feature>
<feature type="non-terminal residue" evidence="2">
    <location>
        <position position="285"/>
    </location>
</feature>
<keyword evidence="3" id="KW-1185">Reference proteome</keyword>
<evidence type="ECO:0000259" key="1">
    <source>
        <dbReference type="Pfam" id="PF00535"/>
    </source>
</evidence>
<feature type="domain" description="Glycosyltransferase 2-like" evidence="1">
    <location>
        <begin position="1"/>
        <end position="94"/>
    </location>
</feature>
<dbReference type="EMBL" id="JAANNP010000254">
    <property type="protein sequence ID" value="NHC16635.1"/>
    <property type="molecule type" value="Genomic_DNA"/>
</dbReference>
<dbReference type="PANTHER" id="PTHR43630">
    <property type="entry name" value="POLY-BETA-1,6-N-ACETYL-D-GLUCOSAMINE SYNTHASE"/>
    <property type="match status" value="1"/>
</dbReference>
<proteinExistence type="predicted"/>
<dbReference type="InterPro" id="IPR001173">
    <property type="entry name" value="Glyco_trans_2-like"/>
</dbReference>
<dbReference type="InterPro" id="IPR029044">
    <property type="entry name" value="Nucleotide-diphossugar_trans"/>
</dbReference>
<dbReference type="Pfam" id="PF00535">
    <property type="entry name" value="Glycos_transf_2"/>
    <property type="match status" value="1"/>
</dbReference>
<evidence type="ECO:0000313" key="2">
    <source>
        <dbReference type="EMBL" id="NHC16635.1"/>
    </source>
</evidence>
<dbReference type="PANTHER" id="PTHR43630:SF2">
    <property type="entry name" value="GLYCOSYLTRANSFERASE"/>
    <property type="match status" value="1"/>
</dbReference>
<name>A0ABX0H3V5_9ACTN</name>
<evidence type="ECO:0000313" key="3">
    <source>
        <dbReference type="Proteomes" id="UP000800981"/>
    </source>
</evidence>
<accession>A0ABX0H3V5</accession>
<comment type="caution">
    <text evidence="2">The sequence shown here is derived from an EMBL/GenBank/DDBJ whole genome shotgun (WGS) entry which is preliminary data.</text>
</comment>
<dbReference type="Proteomes" id="UP000800981">
    <property type="component" value="Unassembled WGS sequence"/>
</dbReference>
<protein>
    <submittedName>
        <fullName evidence="2">Glycosyltransferase family 2 protein</fullName>
    </submittedName>
</protein>
<sequence>VDMHSDDRTVEIARSLGARVEFFERTGFMEPARAFGVEQATGEWIVRLDADELIPSTLAARLRQVAQTGEADRVTMSCRNFLLGRQLQGTGWQMSADRHTRFFRKGSLGFDDRIHARPEFVSGRDLELPPTEDYAIVHFNYRDVSEFLAKLDRYTTVEARQAAEQGRSRSLLSFAKPAIREAYWRYGRARGFREGWRGAALSWLMLTYRVTTWAKLRELEETGGRASIEATYAQEAERVLAGYASGVAGAPAAAGAPTTEADERRPRITGIIHTLNEERQVARAI</sequence>
<dbReference type="Gene3D" id="3.90.550.10">
    <property type="entry name" value="Spore Coat Polysaccharide Biosynthesis Protein SpsA, Chain A"/>
    <property type="match status" value="1"/>
</dbReference>
<dbReference type="SUPFAM" id="SSF53448">
    <property type="entry name" value="Nucleotide-diphospho-sugar transferases"/>
    <property type="match status" value="1"/>
</dbReference>